<organism evidence="5 6">
    <name type="scientific">Triplophysa tibetana</name>
    <dbReference type="NCBI Taxonomy" id="1572043"/>
    <lineage>
        <taxon>Eukaryota</taxon>
        <taxon>Metazoa</taxon>
        <taxon>Chordata</taxon>
        <taxon>Craniata</taxon>
        <taxon>Vertebrata</taxon>
        <taxon>Euteleostomi</taxon>
        <taxon>Actinopterygii</taxon>
        <taxon>Neopterygii</taxon>
        <taxon>Teleostei</taxon>
        <taxon>Ostariophysi</taxon>
        <taxon>Cypriniformes</taxon>
        <taxon>Nemacheilidae</taxon>
        <taxon>Triplophysa</taxon>
    </lineage>
</organism>
<feature type="compositionally biased region" description="Polar residues" evidence="3">
    <location>
        <begin position="203"/>
        <end position="230"/>
    </location>
</feature>
<gene>
    <name evidence="5" type="ORF">E1301_Tti022703</name>
</gene>
<protein>
    <submittedName>
        <fullName evidence="5">C-type lectin domain family 10 member A</fullName>
    </submittedName>
</protein>
<dbReference type="Gene3D" id="3.10.100.10">
    <property type="entry name" value="Mannose-Binding Protein A, subunit A"/>
    <property type="match status" value="1"/>
</dbReference>
<name>A0A5A9N3E1_9TELE</name>
<dbReference type="GO" id="GO:0005886">
    <property type="term" value="C:plasma membrane"/>
    <property type="evidence" value="ECO:0007669"/>
    <property type="project" value="UniProtKB-SubCell"/>
</dbReference>
<evidence type="ECO:0000259" key="4">
    <source>
        <dbReference type="PROSITE" id="PS50041"/>
    </source>
</evidence>
<dbReference type="PANTHER" id="PTHR45710">
    <property type="entry name" value="C-TYPE LECTIN DOMAIN-CONTAINING PROTEIN 180"/>
    <property type="match status" value="1"/>
</dbReference>
<dbReference type="CDD" id="cd03593">
    <property type="entry name" value="CLECT_NK_receptors_like"/>
    <property type="match status" value="1"/>
</dbReference>
<accession>A0A5A9N3E1</accession>
<dbReference type="InterPro" id="IPR016186">
    <property type="entry name" value="C-type_lectin-like/link_sf"/>
</dbReference>
<dbReference type="Pfam" id="PF00059">
    <property type="entry name" value="Lectin_C"/>
    <property type="match status" value="1"/>
</dbReference>
<evidence type="ECO:0000313" key="6">
    <source>
        <dbReference type="Proteomes" id="UP000324632"/>
    </source>
</evidence>
<dbReference type="PANTHER" id="PTHR45710:SF8">
    <property type="entry name" value="RERATING FAMILY MEMBER 4"/>
    <property type="match status" value="1"/>
</dbReference>
<dbReference type="SUPFAM" id="SSF56436">
    <property type="entry name" value="C-type lectin-like"/>
    <property type="match status" value="1"/>
</dbReference>
<dbReference type="GO" id="GO:0030246">
    <property type="term" value="F:carbohydrate binding"/>
    <property type="evidence" value="ECO:0007669"/>
    <property type="project" value="UniProtKB-KW"/>
</dbReference>
<dbReference type="InterPro" id="IPR033992">
    <property type="entry name" value="NKR-like_CTLD"/>
</dbReference>
<proteinExistence type="predicted"/>
<dbReference type="InterPro" id="IPR050828">
    <property type="entry name" value="C-type_lectin/matrix_domain"/>
</dbReference>
<keyword evidence="2 5" id="KW-0430">Lectin</keyword>
<feature type="domain" description="C-type lectin" evidence="4">
    <location>
        <begin position="56"/>
        <end position="138"/>
    </location>
</feature>
<dbReference type="PROSITE" id="PS50041">
    <property type="entry name" value="C_TYPE_LECTIN_2"/>
    <property type="match status" value="1"/>
</dbReference>
<evidence type="ECO:0000313" key="5">
    <source>
        <dbReference type="EMBL" id="KAA0703738.1"/>
    </source>
</evidence>
<reference evidence="5 6" key="1">
    <citation type="journal article" date="2019" name="Mol. Ecol. Resour.">
        <title>Chromosome-level genome assembly of Triplophysa tibetana, a fish adapted to the harsh high-altitude environment of the Tibetan Plateau.</title>
        <authorList>
            <person name="Yang X."/>
            <person name="Liu H."/>
            <person name="Ma Z."/>
            <person name="Zou Y."/>
            <person name="Zou M."/>
            <person name="Mao Y."/>
            <person name="Li X."/>
            <person name="Wang H."/>
            <person name="Chen T."/>
            <person name="Wang W."/>
            <person name="Yang R."/>
        </authorList>
    </citation>
    <scope>NUCLEOTIDE SEQUENCE [LARGE SCALE GENOMIC DNA]</scope>
    <source>
        <strain evidence="5">TTIB1903HZAU</strain>
        <tissue evidence="5">Muscle</tissue>
    </source>
</reference>
<evidence type="ECO:0000256" key="1">
    <source>
        <dbReference type="ARBA" id="ARBA00004401"/>
    </source>
</evidence>
<comment type="subcellular location">
    <subcellularLocation>
        <location evidence="1">Cell membrane</location>
        <topology evidence="1">Single-pass type II membrane protein</topology>
    </subcellularLocation>
</comment>
<keyword evidence="6" id="KW-1185">Reference proteome</keyword>
<dbReference type="EMBL" id="SOYY01000023">
    <property type="protein sequence ID" value="KAA0703738.1"/>
    <property type="molecule type" value="Genomic_DNA"/>
</dbReference>
<dbReference type="SMART" id="SM00034">
    <property type="entry name" value="CLECT"/>
    <property type="match status" value="1"/>
</dbReference>
<dbReference type="InterPro" id="IPR016187">
    <property type="entry name" value="CTDL_fold"/>
</dbReference>
<dbReference type="AlphaFoldDB" id="A0A5A9N3E1"/>
<evidence type="ECO:0000256" key="3">
    <source>
        <dbReference type="SAM" id="MobiDB-lite"/>
    </source>
</evidence>
<feature type="region of interest" description="Disordered" evidence="3">
    <location>
        <begin position="197"/>
        <end position="263"/>
    </location>
</feature>
<sequence length="388" mass="43767">MAQMLDIDRGERIEMMVDIYESSDSARNHEVMINTDRQQALQHTDRSSDNFKWIYYNFSFYYVSSAYKSWSNSRQDCEERGADLVIINSKEEQEFLQKVTAGYYFWIGLRRENEVWKWINESTSTTRDCRNTGWRSDCRPRVYSVCGVSVGPSTSAPRPHGTGGSGHVLTEAVLQTQRDIIDTITVIADECHGPRRAPIECTTPRSYPETPQTDNNSGGSSWCNSHNPPGNRTEGWPNRSSSDGTVKTKWKHKQGTGWSVTVPPFTQARPRQQQMGKGVGVLTRAGHTGEYRGSPGRCHRHRGSTLVPMAQEAFRVTAVPEALRVPAVREAWKVTATSEALRVPAVREARWVTAAQYALRVPAVREAWRVTAAPYALRVLAVQEAWMV</sequence>
<evidence type="ECO:0000256" key="2">
    <source>
        <dbReference type="ARBA" id="ARBA00022734"/>
    </source>
</evidence>
<comment type="caution">
    <text evidence="5">The sequence shown here is derived from an EMBL/GenBank/DDBJ whole genome shotgun (WGS) entry which is preliminary data.</text>
</comment>
<dbReference type="InterPro" id="IPR001304">
    <property type="entry name" value="C-type_lectin-like"/>
</dbReference>
<dbReference type="Proteomes" id="UP000324632">
    <property type="component" value="Chromosome 23"/>
</dbReference>